<keyword evidence="1" id="KW-0175">Coiled coil</keyword>
<sequence>MELIVDKTNFGKKELKNLTEEIKKSYENIEKQAKKFNYYNENYENKLKGLINYLECFDQIFDDLNIFGINFKNKKIKEFLIKYGNELIKEFIKNKIEIEIINVSIEESKNYTVDVKDIKNVENWLEKKMDELNKLKKEN</sequence>
<name>A0A1I8BH05_MELHA</name>
<organism evidence="2 3">
    <name type="scientific">Meloidogyne hapla</name>
    <name type="common">Root-knot nematode worm</name>
    <dbReference type="NCBI Taxonomy" id="6305"/>
    <lineage>
        <taxon>Eukaryota</taxon>
        <taxon>Metazoa</taxon>
        <taxon>Ecdysozoa</taxon>
        <taxon>Nematoda</taxon>
        <taxon>Chromadorea</taxon>
        <taxon>Rhabditida</taxon>
        <taxon>Tylenchina</taxon>
        <taxon>Tylenchomorpha</taxon>
        <taxon>Tylenchoidea</taxon>
        <taxon>Meloidogynidae</taxon>
        <taxon>Meloidogyninae</taxon>
        <taxon>Meloidogyne</taxon>
    </lineage>
</organism>
<evidence type="ECO:0000313" key="3">
    <source>
        <dbReference type="WBParaSite" id="MhA1_Contig2350.frz3.gene1"/>
    </source>
</evidence>
<evidence type="ECO:0000256" key="1">
    <source>
        <dbReference type="SAM" id="Coils"/>
    </source>
</evidence>
<feature type="coiled-coil region" evidence="1">
    <location>
        <begin position="12"/>
        <end position="46"/>
    </location>
</feature>
<protein>
    <submittedName>
        <fullName evidence="3">Uncharacterized protein</fullName>
    </submittedName>
</protein>
<dbReference type="WBParaSite" id="MhA1_Contig2350.frz3.gene1">
    <property type="protein sequence ID" value="MhA1_Contig2350.frz3.gene1"/>
    <property type="gene ID" value="MhA1_Contig2350.frz3.gene1"/>
</dbReference>
<accession>A0A1I8BH05</accession>
<reference evidence="3" key="1">
    <citation type="submission" date="2016-11" db="UniProtKB">
        <authorList>
            <consortium name="WormBaseParasite"/>
        </authorList>
    </citation>
    <scope>IDENTIFICATION</scope>
</reference>
<keyword evidence="2" id="KW-1185">Reference proteome</keyword>
<evidence type="ECO:0000313" key="2">
    <source>
        <dbReference type="Proteomes" id="UP000095281"/>
    </source>
</evidence>
<dbReference type="AlphaFoldDB" id="A0A1I8BH05"/>
<dbReference type="Proteomes" id="UP000095281">
    <property type="component" value="Unplaced"/>
</dbReference>
<proteinExistence type="predicted"/>